<name>A0ACC2Q5U4_9NEOP</name>
<accession>A0ACC2Q5U4</accession>
<gene>
    <name evidence="1" type="ORF">PYW08_009944</name>
</gene>
<sequence length="860" mass="97534">MLVLTLLIVLYVSGLTSSTYHDRFSSRPTPHSACGVDRLQAEVQEGLGFIDSFPWLGLLIYPDDKFNLTTSAVILISNEIALSAALDIDSYPKEDFRARSRVVLGSSCTGPHIRVRDYAFHPDFSRGTFSTLALLQLDTSSTDFQLFPICAPPRDFSSGDEIYAMTVATDCYNSSMVAAYKMEHVESTVCREFYREVELDIKSLWPTHWVCAQSPGSQPCVWRGGTALVIRHEDKWKLLGVGIFGPGCRSPSRFLDYGMYHSWVTRVIAGIGQPTISRIAPNHLILRRTTNNIPRYGPCDSEESKMKIYSDKTTVVPPFEDEDGLIDDVQSAYFNVTLVQFIDYHCIVLQVWNALGSSDKPTIKIRRWCTGFSCLQPSKGNVDYYVEIKFKHILSSWSCGIDDSPVKHVSEGVARIETYPWLGVLYYPYHQKRLTTAVVLVTRQMVIATALEIDKLPKKDLRARARVVIGHNCSAGQGVGIRDYSYHHDYSRSTYSALVLIQLETDHAKMKLRPICPPPEALYSQNQTFFSMVLSGDCDRSKMTIHRMVIIPTEECQSYYRRAQLDIKTLWPTYTACAKSVARGECVWRSGAILVAKIGLRWSLLGFGVYGPGCQAPARFLDYGMYHEWVRRSVARIGRPAITKLAPNYVVLRRSLSNIQRFGPCDSGEVQSELYTELVEIGRKPDPNGKLAEAKYYLNLTIIADVEYSCIVLRANYKSKINEETPSLRLKRYCAGSQQTSLCFTGLQYLQILFYVEITFVARLKYSVTAYGRTVKSIDPHRAHKYANKHTDYMGLYNYKQTKQQFAYMKRDKSYPWYGKRKMKSRVVSDAKKSKPVPTTVGTKKEDKKGRLRLGLENAN</sequence>
<protein>
    <submittedName>
        <fullName evidence="1">Uncharacterized protein</fullName>
    </submittedName>
</protein>
<dbReference type="EMBL" id="CM056801">
    <property type="protein sequence ID" value="KAJ8708562.1"/>
    <property type="molecule type" value="Genomic_DNA"/>
</dbReference>
<evidence type="ECO:0000313" key="2">
    <source>
        <dbReference type="Proteomes" id="UP001231649"/>
    </source>
</evidence>
<dbReference type="Proteomes" id="UP001231649">
    <property type="component" value="Chromosome 25"/>
</dbReference>
<keyword evidence="2" id="KW-1185">Reference proteome</keyword>
<comment type="caution">
    <text evidence="1">The sequence shown here is derived from an EMBL/GenBank/DDBJ whole genome shotgun (WGS) entry which is preliminary data.</text>
</comment>
<reference evidence="1" key="1">
    <citation type="submission" date="2023-03" db="EMBL/GenBank/DDBJ databases">
        <title>Chromosome-level genomes of two armyworms, Mythimna separata and Mythimna loreyi, provide insights into the biosynthesis and reception of sex pheromones.</title>
        <authorList>
            <person name="Zhao H."/>
        </authorList>
    </citation>
    <scope>NUCLEOTIDE SEQUENCE</scope>
    <source>
        <strain evidence="1">BeijingLab</strain>
    </source>
</reference>
<proteinExistence type="predicted"/>
<organism evidence="1 2">
    <name type="scientific">Mythimna loreyi</name>
    <dbReference type="NCBI Taxonomy" id="667449"/>
    <lineage>
        <taxon>Eukaryota</taxon>
        <taxon>Metazoa</taxon>
        <taxon>Ecdysozoa</taxon>
        <taxon>Arthropoda</taxon>
        <taxon>Hexapoda</taxon>
        <taxon>Insecta</taxon>
        <taxon>Pterygota</taxon>
        <taxon>Neoptera</taxon>
        <taxon>Endopterygota</taxon>
        <taxon>Lepidoptera</taxon>
        <taxon>Glossata</taxon>
        <taxon>Ditrysia</taxon>
        <taxon>Noctuoidea</taxon>
        <taxon>Noctuidae</taxon>
        <taxon>Noctuinae</taxon>
        <taxon>Hadenini</taxon>
        <taxon>Mythimna</taxon>
    </lineage>
</organism>
<evidence type="ECO:0000313" key="1">
    <source>
        <dbReference type="EMBL" id="KAJ8708562.1"/>
    </source>
</evidence>